<proteinExistence type="predicted"/>
<dbReference type="Proteomes" id="UP000645462">
    <property type="component" value="Unassembled WGS sequence"/>
</dbReference>
<comment type="caution">
    <text evidence="2">The sequence shown here is derived from an EMBL/GenBank/DDBJ whole genome shotgun (WGS) entry which is preliminary data.</text>
</comment>
<sequence>MSFEPAQVDRTESLRNLKDLASVMSSEQRAAYRNDTPLYIVEKPHLRINLPKEHGASLEAKRFDDTQAADRDGGVDRHEEGNGQIAHKGGFEFAGIGRDVGVFDINVSNQRAQARILHPREDVPALEKPLIALNGLLTVLGNMKHIARRH</sequence>
<protein>
    <submittedName>
        <fullName evidence="2">Uncharacterized protein</fullName>
    </submittedName>
</protein>
<evidence type="ECO:0000313" key="2">
    <source>
        <dbReference type="EMBL" id="GGC23733.1"/>
    </source>
</evidence>
<gene>
    <name evidence="2" type="ORF">GCM10011363_45340</name>
</gene>
<dbReference type="EMBL" id="BMFC01000030">
    <property type="protein sequence ID" value="GGC23733.1"/>
    <property type="molecule type" value="Genomic_DNA"/>
</dbReference>
<evidence type="ECO:0000256" key="1">
    <source>
        <dbReference type="SAM" id="MobiDB-lite"/>
    </source>
</evidence>
<feature type="region of interest" description="Disordered" evidence="1">
    <location>
        <begin position="57"/>
        <end position="83"/>
    </location>
</feature>
<accession>A0ABQ1LFS2</accession>
<evidence type="ECO:0000313" key="3">
    <source>
        <dbReference type="Proteomes" id="UP000645462"/>
    </source>
</evidence>
<reference evidence="3" key="1">
    <citation type="journal article" date="2019" name="Int. J. Syst. Evol. Microbiol.">
        <title>The Global Catalogue of Microorganisms (GCM) 10K type strain sequencing project: providing services to taxonomists for standard genome sequencing and annotation.</title>
        <authorList>
            <consortium name="The Broad Institute Genomics Platform"/>
            <consortium name="The Broad Institute Genome Sequencing Center for Infectious Disease"/>
            <person name="Wu L."/>
            <person name="Ma J."/>
        </authorList>
    </citation>
    <scope>NUCLEOTIDE SEQUENCE [LARGE SCALE GENOMIC DNA]</scope>
    <source>
        <strain evidence="3">CGMCC 1.12478</strain>
    </source>
</reference>
<name>A0ABQ1LFS2_9RHOB</name>
<feature type="compositionally biased region" description="Basic and acidic residues" evidence="1">
    <location>
        <begin position="57"/>
        <end position="81"/>
    </location>
</feature>
<keyword evidence="3" id="KW-1185">Reference proteome</keyword>
<dbReference type="RefSeq" id="WP_188484381.1">
    <property type="nucleotide sequence ID" value="NZ_BMFC01000030.1"/>
</dbReference>
<organism evidence="2 3">
    <name type="scientific">Marivita lacus</name>
    <dbReference type="NCBI Taxonomy" id="1323742"/>
    <lineage>
        <taxon>Bacteria</taxon>
        <taxon>Pseudomonadati</taxon>
        <taxon>Pseudomonadota</taxon>
        <taxon>Alphaproteobacteria</taxon>
        <taxon>Rhodobacterales</taxon>
        <taxon>Roseobacteraceae</taxon>
        <taxon>Marivita</taxon>
    </lineage>
</organism>